<keyword evidence="1" id="KW-0732">Signal</keyword>
<feature type="chain" id="PRO_5031160581" description="ABC-type transport auxiliary lipoprotein component domain-containing protein" evidence="1">
    <location>
        <begin position="24"/>
        <end position="193"/>
    </location>
</feature>
<reference evidence="2" key="1">
    <citation type="journal article" date="2020" name="mSystems">
        <title>Genome- and Community-Level Interaction Insights into Carbon Utilization and Element Cycling Functions of Hydrothermarchaeota in Hydrothermal Sediment.</title>
        <authorList>
            <person name="Zhou Z."/>
            <person name="Liu Y."/>
            <person name="Xu W."/>
            <person name="Pan J."/>
            <person name="Luo Z.H."/>
            <person name="Li M."/>
        </authorList>
    </citation>
    <scope>NUCLEOTIDE SEQUENCE [LARGE SCALE GENOMIC DNA]</scope>
    <source>
        <strain evidence="2">SpSt-767</strain>
    </source>
</reference>
<evidence type="ECO:0008006" key="3">
    <source>
        <dbReference type="Google" id="ProtNLM"/>
    </source>
</evidence>
<dbReference type="EMBL" id="DTGR01000135">
    <property type="protein sequence ID" value="HHS29716.1"/>
    <property type="molecule type" value="Genomic_DNA"/>
</dbReference>
<proteinExistence type="predicted"/>
<evidence type="ECO:0000256" key="1">
    <source>
        <dbReference type="SAM" id="SignalP"/>
    </source>
</evidence>
<comment type="caution">
    <text evidence="2">The sequence shown here is derived from an EMBL/GenBank/DDBJ whole genome shotgun (WGS) entry which is preliminary data.</text>
</comment>
<sequence>MRRFIFLMACVLAAILIASGACAPLAMPPPPAGVPMQPGQYVRLSSFAPDFKPANLAYTINTFTVAPGSGPQAGAFAKIFQGELVRAWQAQGLKLAHGKAAARLSGTIQQLSVKGARLRWLSGRIFASLTIAGAVTSGDQVLFAFQDIINLSSPVSPGLIAPREQDLLMRQVAREAARHILNELLLHGRNASG</sequence>
<name>A0A7V6A4B8_9BACT</name>
<organism evidence="2">
    <name type="scientific">Desulfobacca acetoxidans</name>
    <dbReference type="NCBI Taxonomy" id="60893"/>
    <lineage>
        <taxon>Bacteria</taxon>
        <taxon>Pseudomonadati</taxon>
        <taxon>Thermodesulfobacteriota</taxon>
        <taxon>Desulfobaccia</taxon>
        <taxon>Desulfobaccales</taxon>
        <taxon>Desulfobaccaceae</taxon>
        <taxon>Desulfobacca</taxon>
    </lineage>
</organism>
<dbReference type="AlphaFoldDB" id="A0A7V6A4B8"/>
<dbReference type="PROSITE" id="PS51257">
    <property type="entry name" value="PROKAR_LIPOPROTEIN"/>
    <property type="match status" value="1"/>
</dbReference>
<feature type="signal peptide" evidence="1">
    <location>
        <begin position="1"/>
        <end position="23"/>
    </location>
</feature>
<evidence type="ECO:0000313" key="2">
    <source>
        <dbReference type="EMBL" id="HHS29716.1"/>
    </source>
</evidence>
<gene>
    <name evidence="2" type="ORF">ENV52_08455</name>
</gene>
<protein>
    <recommendedName>
        <fullName evidence="3">ABC-type transport auxiliary lipoprotein component domain-containing protein</fullName>
    </recommendedName>
</protein>
<accession>A0A7V6A4B8</accession>